<dbReference type="EMBL" id="BAABCE010000001">
    <property type="protein sequence ID" value="GAA3524519.1"/>
    <property type="molecule type" value="Genomic_DNA"/>
</dbReference>
<gene>
    <name evidence="2" type="ORF">GCM10022295_02910</name>
</gene>
<sequence length="78" mass="8168">MARTDASTVTADPVPAAVIPSASSPSVSPTQLAEATTWATRTARRAGRLSRLAEADDVFFEGVEDMDITVPVRGGEHV</sequence>
<evidence type="ECO:0000313" key="3">
    <source>
        <dbReference type="Proteomes" id="UP001500707"/>
    </source>
</evidence>
<keyword evidence="3" id="KW-1185">Reference proteome</keyword>
<proteinExistence type="predicted"/>
<feature type="region of interest" description="Disordered" evidence="1">
    <location>
        <begin position="1"/>
        <end position="38"/>
    </location>
</feature>
<dbReference type="Proteomes" id="UP001500707">
    <property type="component" value="Unassembled WGS sequence"/>
</dbReference>
<feature type="compositionally biased region" description="Polar residues" evidence="1">
    <location>
        <begin position="1"/>
        <end position="10"/>
    </location>
</feature>
<organism evidence="2 3">
    <name type="scientific">Streptomyces osmaniensis</name>
    <dbReference type="NCBI Taxonomy" id="593134"/>
    <lineage>
        <taxon>Bacteria</taxon>
        <taxon>Bacillati</taxon>
        <taxon>Actinomycetota</taxon>
        <taxon>Actinomycetes</taxon>
        <taxon>Kitasatosporales</taxon>
        <taxon>Streptomycetaceae</taxon>
        <taxon>Streptomyces</taxon>
    </lineage>
</organism>
<reference evidence="3" key="1">
    <citation type="journal article" date="2019" name="Int. J. Syst. Evol. Microbiol.">
        <title>The Global Catalogue of Microorganisms (GCM) 10K type strain sequencing project: providing services to taxonomists for standard genome sequencing and annotation.</title>
        <authorList>
            <consortium name="The Broad Institute Genomics Platform"/>
            <consortium name="The Broad Institute Genome Sequencing Center for Infectious Disease"/>
            <person name="Wu L."/>
            <person name="Ma J."/>
        </authorList>
    </citation>
    <scope>NUCLEOTIDE SEQUENCE [LARGE SCALE GENOMIC DNA]</scope>
    <source>
        <strain evidence="3">JCM 17656</strain>
    </source>
</reference>
<comment type="caution">
    <text evidence="2">The sequence shown here is derived from an EMBL/GenBank/DDBJ whole genome shotgun (WGS) entry which is preliminary data.</text>
</comment>
<evidence type="ECO:0000313" key="2">
    <source>
        <dbReference type="EMBL" id="GAA3524519.1"/>
    </source>
</evidence>
<evidence type="ECO:0000256" key="1">
    <source>
        <dbReference type="SAM" id="MobiDB-lite"/>
    </source>
</evidence>
<accession>A0ABP6UX80</accession>
<name>A0ABP6UX80_9ACTN</name>
<protein>
    <submittedName>
        <fullName evidence="2">Uncharacterized protein</fullName>
    </submittedName>
</protein>
<feature type="compositionally biased region" description="Low complexity" evidence="1">
    <location>
        <begin position="13"/>
        <end position="38"/>
    </location>
</feature>